<gene>
    <name evidence="3" type="ORF">URODEC1_LOCUS21628</name>
</gene>
<dbReference type="PANTHER" id="PTHR35096">
    <property type="entry name" value="BNAA08G28570D PROTEIN"/>
    <property type="match status" value="1"/>
</dbReference>
<feature type="compositionally biased region" description="Basic residues" evidence="1">
    <location>
        <begin position="162"/>
        <end position="177"/>
    </location>
</feature>
<sequence>MPKIERPRLTLEDYILFFTTRGGKGLNLHQINEIIYVHGFARLHRAPKPVMVDALRSVELMRPRRSTVPLNATAPPPAAAQAAAAALSVDEIKRDIEDLGWRECPISSLLSVRAGMRSPAVAAAAATPIPISAIAPGSTERISPPSLLSASSPVPPALPVSARKKRSPTSRGKAATRAKRRSVVELLTLPSLEMFTSA</sequence>
<dbReference type="Pfam" id="PF25042">
    <property type="entry name" value="DUF7787"/>
    <property type="match status" value="1"/>
</dbReference>
<evidence type="ECO:0000313" key="3">
    <source>
        <dbReference type="EMBL" id="CAL4922323.1"/>
    </source>
</evidence>
<accession>A0ABC8X7T9</accession>
<dbReference type="AlphaFoldDB" id="A0ABC8X7T9"/>
<dbReference type="PANTHER" id="PTHR35096:SF8">
    <property type="entry name" value="OS03G0308600 PROTEIN"/>
    <property type="match status" value="1"/>
</dbReference>
<evidence type="ECO:0000313" key="4">
    <source>
        <dbReference type="Proteomes" id="UP001497457"/>
    </source>
</evidence>
<proteinExistence type="predicted"/>
<dbReference type="EMBL" id="OZ075124">
    <property type="protein sequence ID" value="CAL4922323.1"/>
    <property type="molecule type" value="Genomic_DNA"/>
</dbReference>
<feature type="domain" description="DUF7787" evidence="2">
    <location>
        <begin position="6"/>
        <end position="62"/>
    </location>
</feature>
<protein>
    <recommendedName>
        <fullName evidence="2">DUF7787 domain-containing protein</fullName>
    </recommendedName>
</protein>
<dbReference type="InterPro" id="IPR056689">
    <property type="entry name" value="DUF7787"/>
</dbReference>
<reference evidence="4" key="1">
    <citation type="submission" date="2024-06" db="EMBL/GenBank/DDBJ databases">
        <authorList>
            <person name="Ryan C."/>
        </authorList>
    </citation>
    <scope>NUCLEOTIDE SEQUENCE [LARGE SCALE GENOMIC DNA]</scope>
</reference>
<organism evidence="3 4">
    <name type="scientific">Urochloa decumbens</name>
    <dbReference type="NCBI Taxonomy" id="240449"/>
    <lineage>
        <taxon>Eukaryota</taxon>
        <taxon>Viridiplantae</taxon>
        <taxon>Streptophyta</taxon>
        <taxon>Embryophyta</taxon>
        <taxon>Tracheophyta</taxon>
        <taxon>Spermatophyta</taxon>
        <taxon>Magnoliopsida</taxon>
        <taxon>Liliopsida</taxon>
        <taxon>Poales</taxon>
        <taxon>Poaceae</taxon>
        <taxon>PACMAD clade</taxon>
        <taxon>Panicoideae</taxon>
        <taxon>Panicodae</taxon>
        <taxon>Paniceae</taxon>
        <taxon>Melinidinae</taxon>
        <taxon>Urochloa</taxon>
    </lineage>
</organism>
<feature type="compositionally biased region" description="Low complexity" evidence="1">
    <location>
        <begin position="143"/>
        <end position="152"/>
    </location>
</feature>
<reference evidence="3 4" key="2">
    <citation type="submission" date="2024-10" db="EMBL/GenBank/DDBJ databases">
        <authorList>
            <person name="Ryan C."/>
        </authorList>
    </citation>
    <scope>NUCLEOTIDE SEQUENCE [LARGE SCALE GENOMIC DNA]</scope>
</reference>
<feature type="region of interest" description="Disordered" evidence="1">
    <location>
        <begin position="143"/>
        <end position="177"/>
    </location>
</feature>
<keyword evidence="4" id="KW-1185">Reference proteome</keyword>
<name>A0ABC8X7T9_9POAL</name>
<evidence type="ECO:0000256" key="1">
    <source>
        <dbReference type="SAM" id="MobiDB-lite"/>
    </source>
</evidence>
<evidence type="ECO:0000259" key="2">
    <source>
        <dbReference type="Pfam" id="PF25042"/>
    </source>
</evidence>
<dbReference type="Proteomes" id="UP001497457">
    <property type="component" value="Chromosome 14rd"/>
</dbReference>